<proteinExistence type="inferred from homology"/>
<dbReference type="GO" id="GO:0005524">
    <property type="term" value="F:ATP binding"/>
    <property type="evidence" value="ECO:0007669"/>
    <property type="project" value="UniProtKB-KW"/>
</dbReference>
<evidence type="ECO:0000256" key="8">
    <source>
        <dbReference type="RuleBase" id="RU003783"/>
    </source>
</evidence>
<accession>A0A9P4UN04</accession>
<name>A0A9P4UN04_9PEZI</name>
<dbReference type="SUPFAM" id="SSF57667">
    <property type="entry name" value="beta-beta-alpha zinc fingers"/>
    <property type="match status" value="1"/>
</dbReference>
<organism evidence="11 12">
    <name type="scientific">Polychaeton citri CBS 116435</name>
    <dbReference type="NCBI Taxonomy" id="1314669"/>
    <lineage>
        <taxon>Eukaryota</taxon>
        <taxon>Fungi</taxon>
        <taxon>Dikarya</taxon>
        <taxon>Ascomycota</taxon>
        <taxon>Pezizomycotina</taxon>
        <taxon>Dothideomycetes</taxon>
        <taxon>Dothideomycetidae</taxon>
        <taxon>Capnodiales</taxon>
        <taxon>Capnodiaceae</taxon>
        <taxon>Polychaeton</taxon>
    </lineage>
</organism>
<evidence type="ECO:0000256" key="4">
    <source>
        <dbReference type="ARBA" id="ARBA00022741"/>
    </source>
</evidence>
<keyword evidence="12" id="KW-1185">Reference proteome</keyword>
<dbReference type="Gene3D" id="3.30.160.60">
    <property type="entry name" value="Classic Zinc Finger"/>
    <property type="match status" value="1"/>
</dbReference>
<dbReference type="PANTHER" id="PTHR11088">
    <property type="entry name" value="TRNA DIMETHYLALLYLTRANSFERASE"/>
    <property type="match status" value="1"/>
</dbReference>
<keyword evidence="8" id="KW-0819">tRNA processing</keyword>
<evidence type="ECO:0000259" key="10">
    <source>
        <dbReference type="Pfam" id="PF12171"/>
    </source>
</evidence>
<evidence type="ECO:0000256" key="3">
    <source>
        <dbReference type="ARBA" id="ARBA00022723"/>
    </source>
</evidence>
<dbReference type="AlphaFoldDB" id="A0A9P4UN04"/>
<evidence type="ECO:0000256" key="9">
    <source>
        <dbReference type="RuleBase" id="RU003785"/>
    </source>
</evidence>
<dbReference type="InterPro" id="IPR027417">
    <property type="entry name" value="P-loop_NTPase"/>
</dbReference>
<dbReference type="InterPro" id="IPR018022">
    <property type="entry name" value="IPT"/>
</dbReference>
<dbReference type="NCBIfam" id="TIGR00174">
    <property type="entry name" value="miaA"/>
    <property type="match status" value="1"/>
</dbReference>
<keyword evidence="4 9" id="KW-0547">Nucleotide-binding</keyword>
<evidence type="ECO:0000313" key="12">
    <source>
        <dbReference type="Proteomes" id="UP000799441"/>
    </source>
</evidence>
<evidence type="ECO:0000256" key="7">
    <source>
        <dbReference type="ARBA" id="ARBA00022840"/>
    </source>
</evidence>
<dbReference type="GO" id="GO:0005739">
    <property type="term" value="C:mitochondrion"/>
    <property type="evidence" value="ECO:0007669"/>
    <property type="project" value="TreeGrafter"/>
</dbReference>
<reference evidence="11" key="1">
    <citation type="journal article" date="2020" name="Stud. Mycol.">
        <title>101 Dothideomycetes genomes: a test case for predicting lifestyles and emergence of pathogens.</title>
        <authorList>
            <person name="Haridas S."/>
            <person name="Albert R."/>
            <person name="Binder M."/>
            <person name="Bloem J."/>
            <person name="Labutti K."/>
            <person name="Salamov A."/>
            <person name="Andreopoulos B."/>
            <person name="Baker S."/>
            <person name="Barry K."/>
            <person name="Bills G."/>
            <person name="Bluhm B."/>
            <person name="Cannon C."/>
            <person name="Castanera R."/>
            <person name="Culley D."/>
            <person name="Daum C."/>
            <person name="Ezra D."/>
            <person name="Gonzalez J."/>
            <person name="Henrissat B."/>
            <person name="Kuo A."/>
            <person name="Liang C."/>
            <person name="Lipzen A."/>
            <person name="Lutzoni F."/>
            <person name="Magnuson J."/>
            <person name="Mondo S."/>
            <person name="Nolan M."/>
            <person name="Ohm R."/>
            <person name="Pangilinan J."/>
            <person name="Park H.-J."/>
            <person name="Ramirez L."/>
            <person name="Alfaro M."/>
            <person name="Sun H."/>
            <person name="Tritt A."/>
            <person name="Yoshinaga Y."/>
            <person name="Zwiers L.-H."/>
            <person name="Turgeon B."/>
            <person name="Goodwin S."/>
            <person name="Spatafora J."/>
            <person name="Crous P."/>
            <person name="Grigoriev I."/>
        </authorList>
    </citation>
    <scope>NUCLEOTIDE SEQUENCE</scope>
    <source>
        <strain evidence="11">CBS 116435</strain>
    </source>
</reference>
<dbReference type="EC" id="2.5.1.75" evidence="8"/>
<feature type="domain" description="Zinc finger double-stranded RNA binding" evidence="10">
    <location>
        <begin position="368"/>
        <end position="391"/>
    </location>
</feature>
<dbReference type="EMBL" id="MU003818">
    <property type="protein sequence ID" value="KAF2718906.1"/>
    <property type="molecule type" value="Genomic_DNA"/>
</dbReference>
<sequence length="417" mass="47679">MQLYAGLPIITNKITDTEKQGIPHHLLGCIGLNEQTWEVGKFVQAALEAISDIRSRGKLPILVGGTHYYTQSLLFHDNLATLDDLQNKQDEYVDDKEARWPILRAPTEELLEELKRIDPVIADRWHPNDRRKIQRSLEIYLQTGKKASETYAEQRQKRLEGGIQVEDQSGPTLHLRNHTLVFWVHTEGQVLKERLSDRVEKMLDAGLLDEVQSLSVYAEAQLQAGTPMDETRGIWVSIGYKEFKPYLHALSQEEDSADKPRIKQESVEKTKIATRQYAKRQIRWIRIKLLNGLKAAKAMNRVFLLDSTNAIMFDRDVVEPALHLTGEWLGSKDLPDPATLCEAAAEMLTSPRDYDLSATPDKWLKRQCELCGVTTVTDEQWQQHIKSRSHRRLASKQHRQLVDAQTVSALQPAEPTQ</sequence>
<keyword evidence="5" id="KW-0863">Zinc-finger</keyword>
<comment type="catalytic activity">
    <reaction evidence="8">
        <text>adenosine(37) in tRNA + dimethylallyl diphosphate = N(6)-dimethylallyladenosine(37) in tRNA + diphosphate</text>
        <dbReference type="Rhea" id="RHEA:26482"/>
        <dbReference type="Rhea" id="RHEA-COMP:10162"/>
        <dbReference type="Rhea" id="RHEA-COMP:10375"/>
        <dbReference type="ChEBI" id="CHEBI:33019"/>
        <dbReference type="ChEBI" id="CHEBI:57623"/>
        <dbReference type="ChEBI" id="CHEBI:74411"/>
        <dbReference type="ChEBI" id="CHEBI:74415"/>
        <dbReference type="EC" id="2.5.1.75"/>
    </reaction>
</comment>
<keyword evidence="3" id="KW-0479">Metal-binding</keyword>
<dbReference type="Pfam" id="PF01715">
    <property type="entry name" value="IPPT"/>
    <property type="match status" value="1"/>
</dbReference>
<dbReference type="InterPro" id="IPR039657">
    <property type="entry name" value="Dimethylallyltransferase"/>
</dbReference>
<dbReference type="GO" id="GO:0008270">
    <property type="term" value="F:zinc ion binding"/>
    <property type="evidence" value="ECO:0007669"/>
    <property type="project" value="UniProtKB-KW"/>
</dbReference>
<dbReference type="PANTHER" id="PTHR11088:SF89">
    <property type="entry name" value="TRNA DIMETHYLALLYLTRANSFERASE"/>
    <property type="match status" value="1"/>
</dbReference>
<dbReference type="InterPro" id="IPR036236">
    <property type="entry name" value="Znf_C2H2_sf"/>
</dbReference>
<dbReference type="OrthoDB" id="775260at2759"/>
<keyword evidence="2 9" id="KW-0808">Transferase</keyword>
<dbReference type="Proteomes" id="UP000799441">
    <property type="component" value="Unassembled WGS sequence"/>
</dbReference>
<evidence type="ECO:0000256" key="1">
    <source>
        <dbReference type="ARBA" id="ARBA00005842"/>
    </source>
</evidence>
<keyword evidence="6" id="KW-0862">Zinc</keyword>
<dbReference type="Pfam" id="PF12171">
    <property type="entry name" value="zf-C2H2_jaz"/>
    <property type="match status" value="1"/>
</dbReference>
<protein>
    <recommendedName>
        <fullName evidence="8">tRNA dimethylallyltransferase</fullName>
        <ecNumber evidence="8">2.5.1.75</ecNumber>
    </recommendedName>
</protein>
<evidence type="ECO:0000256" key="5">
    <source>
        <dbReference type="ARBA" id="ARBA00022771"/>
    </source>
</evidence>
<evidence type="ECO:0000256" key="6">
    <source>
        <dbReference type="ARBA" id="ARBA00022833"/>
    </source>
</evidence>
<gene>
    <name evidence="11" type="ORF">K431DRAFT_287230</name>
</gene>
<dbReference type="GO" id="GO:0052381">
    <property type="term" value="F:tRNA dimethylallyltransferase activity"/>
    <property type="evidence" value="ECO:0007669"/>
    <property type="project" value="UniProtKB-EC"/>
</dbReference>
<comment type="similarity">
    <text evidence="1 9">Belongs to the IPP transferase family.</text>
</comment>
<dbReference type="InterPro" id="IPR022755">
    <property type="entry name" value="Znf_C2H2_jaz"/>
</dbReference>
<comment type="caution">
    <text evidence="11">The sequence shown here is derived from an EMBL/GenBank/DDBJ whole genome shotgun (WGS) entry which is preliminary data.</text>
</comment>
<dbReference type="GO" id="GO:0006400">
    <property type="term" value="P:tRNA modification"/>
    <property type="evidence" value="ECO:0007669"/>
    <property type="project" value="TreeGrafter"/>
</dbReference>
<evidence type="ECO:0000313" key="11">
    <source>
        <dbReference type="EMBL" id="KAF2718906.1"/>
    </source>
</evidence>
<dbReference type="Gene3D" id="3.40.50.300">
    <property type="entry name" value="P-loop containing nucleotide triphosphate hydrolases"/>
    <property type="match status" value="1"/>
</dbReference>
<evidence type="ECO:0000256" key="2">
    <source>
        <dbReference type="ARBA" id="ARBA00022679"/>
    </source>
</evidence>
<dbReference type="Gene3D" id="1.10.20.140">
    <property type="match status" value="1"/>
</dbReference>
<keyword evidence="7 9" id="KW-0067">ATP-binding</keyword>
<dbReference type="SUPFAM" id="SSF52540">
    <property type="entry name" value="P-loop containing nucleoside triphosphate hydrolases"/>
    <property type="match status" value="1"/>
</dbReference>